<dbReference type="EMBL" id="CP012159">
    <property type="protein sequence ID" value="AKT36617.1"/>
    <property type="molecule type" value="Genomic_DNA"/>
</dbReference>
<organism evidence="2 3">
    <name type="scientific">Chondromyces crocatus</name>
    <dbReference type="NCBI Taxonomy" id="52"/>
    <lineage>
        <taxon>Bacteria</taxon>
        <taxon>Pseudomonadati</taxon>
        <taxon>Myxococcota</taxon>
        <taxon>Polyangia</taxon>
        <taxon>Polyangiales</taxon>
        <taxon>Polyangiaceae</taxon>
        <taxon>Chondromyces</taxon>
    </lineage>
</organism>
<evidence type="ECO:0000313" key="2">
    <source>
        <dbReference type="EMBL" id="AKT36617.1"/>
    </source>
</evidence>
<dbReference type="Proteomes" id="UP000067626">
    <property type="component" value="Chromosome"/>
</dbReference>
<keyword evidence="3" id="KW-1185">Reference proteome</keyword>
<evidence type="ECO:0000313" key="3">
    <source>
        <dbReference type="Proteomes" id="UP000067626"/>
    </source>
</evidence>
<accession>A0A0K1E7G9</accession>
<name>A0A0K1E7G9_CHOCO</name>
<evidence type="ECO:0000256" key="1">
    <source>
        <dbReference type="SAM" id="MobiDB-lite"/>
    </source>
</evidence>
<dbReference type="OrthoDB" id="5526195at2"/>
<protein>
    <recommendedName>
        <fullName evidence="4">DNA-binding protein</fullName>
    </recommendedName>
</protein>
<dbReference type="AlphaFoldDB" id="A0A0K1E7G9"/>
<proteinExistence type="predicted"/>
<feature type="region of interest" description="Disordered" evidence="1">
    <location>
        <begin position="70"/>
        <end position="95"/>
    </location>
</feature>
<evidence type="ECO:0008006" key="4">
    <source>
        <dbReference type="Google" id="ProtNLM"/>
    </source>
</evidence>
<feature type="region of interest" description="Disordered" evidence="1">
    <location>
        <begin position="161"/>
        <end position="195"/>
    </location>
</feature>
<feature type="compositionally biased region" description="Basic residues" evidence="1">
    <location>
        <begin position="173"/>
        <end position="182"/>
    </location>
</feature>
<feature type="compositionally biased region" description="Polar residues" evidence="1">
    <location>
        <begin position="186"/>
        <end position="195"/>
    </location>
</feature>
<reference evidence="2 3" key="1">
    <citation type="submission" date="2015-07" db="EMBL/GenBank/DDBJ databases">
        <title>Genome analysis of myxobacterium Chondromyces crocatus Cm c5 reveals a high potential for natural compound synthesis and the genetic basis for the loss of fruiting body formation.</title>
        <authorList>
            <person name="Zaburannyi N."/>
            <person name="Bunk B."/>
            <person name="Maier J."/>
            <person name="Overmann J."/>
            <person name="Mueller R."/>
        </authorList>
    </citation>
    <scope>NUCLEOTIDE SEQUENCE [LARGE SCALE GENOMIC DNA]</scope>
    <source>
        <strain evidence="2 3">Cm c5</strain>
    </source>
</reference>
<dbReference type="RefSeq" id="WP_082362211.1">
    <property type="nucleotide sequence ID" value="NZ_CP012159.1"/>
</dbReference>
<gene>
    <name evidence="2" type="ORF">CMC5_007370</name>
</gene>
<feature type="compositionally biased region" description="Basic residues" evidence="1">
    <location>
        <begin position="74"/>
        <end position="83"/>
    </location>
</feature>
<dbReference type="KEGG" id="ccro:CMC5_007370"/>
<sequence>MAADAFSRQIVELVRKMPDEALLALVKNQLGALSGMEAVLPAPISGRGRVRGMSSAQPKKPGALGIAKRAPVGAKRRPGRPRKAAATSAQRQETLDKVERIVKSSAGLSASEVAKQAGIPQTRAAAALKELKLAKRIFQGGDRRFARYAGDAKTADGASLLARKNAAGPSRKAASKGGRKRAQGQAAVQAQTPAK</sequence>